<evidence type="ECO:0000313" key="2">
    <source>
        <dbReference type="EMBL" id="ASZ77909.1"/>
    </source>
</evidence>
<protein>
    <submittedName>
        <fullName evidence="2">Uncharacterized protein</fullName>
    </submittedName>
</protein>
<keyword evidence="3" id="KW-1185">Reference proteome</keyword>
<feature type="coiled-coil region" evidence="1">
    <location>
        <begin position="31"/>
        <end position="62"/>
    </location>
</feature>
<organism evidence="2 3">
    <name type="scientific">Salmonella phage SH9</name>
    <dbReference type="NCBI Taxonomy" id="2025819"/>
    <lineage>
        <taxon>Viruses</taxon>
        <taxon>Duplodnaviria</taxon>
        <taxon>Heunggongvirae</taxon>
        <taxon>Uroviricota</taxon>
        <taxon>Caudoviricetes</taxon>
        <taxon>Demerecviridae</taxon>
        <taxon>Markadamsvirinae</taxon>
        <taxon>Epseptimavirus</taxon>
        <taxon>Epseptimavirus SH9</taxon>
    </lineage>
</organism>
<name>A0A249Y0Z5_9CAUD</name>
<accession>A0A249Y0Z5</accession>
<dbReference type="EMBL" id="MF001363">
    <property type="protein sequence ID" value="ASZ77909.1"/>
    <property type="molecule type" value="Genomic_DNA"/>
</dbReference>
<proteinExistence type="predicted"/>
<dbReference type="Proteomes" id="UP000260537">
    <property type="component" value="Segment"/>
</dbReference>
<reference evidence="2 3" key="1">
    <citation type="submission" date="2017-04" db="EMBL/GenBank/DDBJ databases">
        <title>Complete Genome Sequence of Lytic Bacteriophage SG1 Infecting Salmonella Gallinarum Isolates.</title>
        <authorList>
            <person name="Kim D."/>
            <person name="Kim Y.J."/>
            <person name="Han B.K."/>
            <person name="Kim H."/>
        </authorList>
    </citation>
    <scope>NUCLEOTIDE SEQUENCE [LARGE SCALE GENOMIC DNA]</scope>
</reference>
<dbReference type="KEGG" id="vg:54994855"/>
<dbReference type="GeneID" id="54994855"/>
<dbReference type="RefSeq" id="YP_009804264.1">
    <property type="nucleotide sequence ID" value="NC_047999.1"/>
</dbReference>
<keyword evidence="1" id="KW-0175">Coiled coil</keyword>
<evidence type="ECO:0000256" key="1">
    <source>
        <dbReference type="SAM" id="Coils"/>
    </source>
</evidence>
<sequence>METLLLVLLGGSLLTILGLIIICSRLNVVKNLELNSENEILNREIKQHNIAARKLLDKLENR</sequence>
<evidence type="ECO:0000313" key="3">
    <source>
        <dbReference type="Proteomes" id="UP000260537"/>
    </source>
</evidence>